<dbReference type="EMBL" id="BLXT01005682">
    <property type="protein sequence ID" value="GFO25086.1"/>
    <property type="molecule type" value="Genomic_DNA"/>
</dbReference>
<organism evidence="1 2">
    <name type="scientific">Plakobranchus ocellatus</name>
    <dbReference type="NCBI Taxonomy" id="259542"/>
    <lineage>
        <taxon>Eukaryota</taxon>
        <taxon>Metazoa</taxon>
        <taxon>Spiralia</taxon>
        <taxon>Lophotrochozoa</taxon>
        <taxon>Mollusca</taxon>
        <taxon>Gastropoda</taxon>
        <taxon>Heterobranchia</taxon>
        <taxon>Euthyneura</taxon>
        <taxon>Panpulmonata</taxon>
        <taxon>Sacoglossa</taxon>
        <taxon>Placobranchoidea</taxon>
        <taxon>Plakobranchidae</taxon>
        <taxon>Plakobranchus</taxon>
    </lineage>
</organism>
<proteinExistence type="predicted"/>
<evidence type="ECO:0000313" key="1">
    <source>
        <dbReference type="EMBL" id="GFO25086.1"/>
    </source>
</evidence>
<comment type="caution">
    <text evidence="1">The sequence shown here is derived from an EMBL/GenBank/DDBJ whole genome shotgun (WGS) entry which is preliminary data.</text>
</comment>
<evidence type="ECO:0000313" key="2">
    <source>
        <dbReference type="Proteomes" id="UP000735302"/>
    </source>
</evidence>
<sequence>MEPLDSVRKKIEVPGEHESQILEGFDEAAESLTSYQKCRKNRHHRTFIPITDFSMSHVPEEYRKEDILKSILNISARTVKVCVKYTSPERPNDYIFANCRGKTIPHTGSGFVVSVNKRRDPCPCCECRDSSSQYKDWFAITVVTARHVVYNSEEASFSQFDFFYDDKSQSQMKSLRAVQVEFENLFRESDVSLILCATHDCDLANTITGGIKDCCSFSKGRVCLGSDQESDKEGMLCIVVSHPHGQPKMVTVGRAIEWIQKDQCLLYSACYDTDTCPGSSGAPVILISSDSSKDIWALSHSSGGDFRGLNRSGGSYASGGVCSRGRRSSLPVLQNTMGLNITLYAWGFSALYSRHLIL</sequence>
<dbReference type="Proteomes" id="UP000735302">
    <property type="component" value="Unassembled WGS sequence"/>
</dbReference>
<protein>
    <recommendedName>
        <fullName evidence="3">Peptidase S1 domain-containing protein</fullName>
    </recommendedName>
</protein>
<accession>A0AAV4BX41</accession>
<dbReference type="Gene3D" id="2.40.10.10">
    <property type="entry name" value="Trypsin-like serine proteases"/>
    <property type="match status" value="2"/>
</dbReference>
<evidence type="ECO:0008006" key="3">
    <source>
        <dbReference type="Google" id="ProtNLM"/>
    </source>
</evidence>
<reference evidence="1 2" key="1">
    <citation type="journal article" date="2021" name="Elife">
        <title>Chloroplast acquisition without the gene transfer in kleptoplastic sea slugs, Plakobranchus ocellatus.</title>
        <authorList>
            <person name="Maeda T."/>
            <person name="Takahashi S."/>
            <person name="Yoshida T."/>
            <person name="Shimamura S."/>
            <person name="Takaki Y."/>
            <person name="Nagai Y."/>
            <person name="Toyoda A."/>
            <person name="Suzuki Y."/>
            <person name="Arimoto A."/>
            <person name="Ishii H."/>
            <person name="Satoh N."/>
            <person name="Nishiyama T."/>
            <person name="Hasebe M."/>
            <person name="Maruyama T."/>
            <person name="Minagawa J."/>
            <person name="Obokata J."/>
            <person name="Shigenobu S."/>
        </authorList>
    </citation>
    <scope>NUCLEOTIDE SEQUENCE [LARGE SCALE GENOMIC DNA]</scope>
</reference>
<dbReference type="InterPro" id="IPR043504">
    <property type="entry name" value="Peptidase_S1_PA_chymotrypsin"/>
</dbReference>
<dbReference type="SUPFAM" id="SSF50494">
    <property type="entry name" value="Trypsin-like serine proteases"/>
    <property type="match status" value="1"/>
</dbReference>
<keyword evidence="2" id="KW-1185">Reference proteome</keyword>
<dbReference type="InterPro" id="IPR009003">
    <property type="entry name" value="Peptidase_S1_PA"/>
</dbReference>
<name>A0AAV4BX41_9GAST</name>
<dbReference type="AlphaFoldDB" id="A0AAV4BX41"/>
<gene>
    <name evidence="1" type="ORF">PoB_005159100</name>
</gene>